<dbReference type="InterPro" id="IPR043502">
    <property type="entry name" value="DNA/RNA_pol_sf"/>
</dbReference>
<dbReference type="PANTHER" id="PTHR15565">
    <property type="entry name" value="AATF PROTEIN APOPTOSIS ANTAGONIZING TRANSCRIPTION FACTOR"/>
    <property type="match status" value="1"/>
</dbReference>
<dbReference type="InterPro" id="IPR039223">
    <property type="entry name" value="AATF/Bfr2"/>
</dbReference>
<keyword evidence="1" id="KW-0479">Metal-binding</keyword>
<evidence type="ECO:0000313" key="4">
    <source>
        <dbReference type="EMBL" id="KAK2998323.1"/>
    </source>
</evidence>
<feature type="region of interest" description="Disordered" evidence="2">
    <location>
        <begin position="1"/>
        <end position="99"/>
    </location>
</feature>
<dbReference type="InterPro" id="IPR001878">
    <property type="entry name" value="Znf_CCHC"/>
</dbReference>
<comment type="caution">
    <text evidence="4">The sequence shown here is derived from an EMBL/GenBank/DDBJ whole genome shotgun (WGS) entry which is preliminary data.</text>
</comment>
<dbReference type="SUPFAM" id="SSF56672">
    <property type="entry name" value="DNA/RNA polymerases"/>
    <property type="match status" value="1"/>
</dbReference>
<dbReference type="Gene3D" id="4.10.60.10">
    <property type="entry name" value="Zinc finger, CCHC-type"/>
    <property type="match status" value="1"/>
</dbReference>
<dbReference type="Pfam" id="PF08164">
    <property type="entry name" value="TRAUB"/>
    <property type="match status" value="1"/>
</dbReference>
<evidence type="ECO:0000259" key="3">
    <source>
        <dbReference type="PROSITE" id="PS50158"/>
    </source>
</evidence>
<dbReference type="GO" id="GO:0008270">
    <property type="term" value="F:zinc ion binding"/>
    <property type="evidence" value="ECO:0007669"/>
    <property type="project" value="UniProtKB-KW"/>
</dbReference>
<dbReference type="PANTHER" id="PTHR15565:SF0">
    <property type="entry name" value="PROTEIN AATF"/>
    <property type="match status" value="1"/>
</dbReference>
<dbReference type="PROSITE" id="PS50158">
    <property type="entry name" value="ZF_CCHC"/>
    <property type="match status" value="1"/>
</dbReference>
<feature type="compositionally biased region" description="Basic residues" evidence="2">
    <location>
        <begin position="12"/>
        <end position="31"/>
    </location>
</feature>
<dbReference type="EMBL" id="JAVXUP010003707">
    <property type="protein sequence ID" value="KAK2998323.1"/>
    <property type="molecule type" value="Genomic_DNA"/>
</dbReference>
<evidence type="ECO:0000313" key="5">
    <source>
        <dbReference type="Proteomes" id="UP001188597"/>
    </source>
</evidence>
<keyword evidence="1" id="KW-0863">Zinc-finger</keyword>
<dbReference type="SUPFAM" id="SSF57756">
    <property type="entry name" value="Retrovirus zinc finger-like domains"/>
    <property type="match status" value="1"/>
</dbReference>
<accession>A0AA88UYK9</accession>
<feature type="domain" description="CCHC-type" evidence="3">
    <location>
        <begin position="28"/>
        <end position="44"/>
    </location>
</feature>
<keyword evidence="1" id="KW-0862">Zinc</keyword>
<dbReference type="GO" id="GO:0005730">
    <property type="term" value="C:nucleolus"/>
    <property type="evidence" value="ECO:0007669"/>
    <property type="project" value="TreeGrafter"/>
</dbReference>
<evidence type="ECO:0000256" key="1">
    <source>
        <dbReference type="PROSITE-ProRule" id="PRU00047"/>
    </source>
</evidence>
<dbReference type="GO" id="GO:0003676">
    <property type="term" value="F:nucleic acid binding"/>
    <property type="evidence" value="ECO:0007669"/>
    <property type="project" value="InterPro"/>
</dbReference>
<feature type="compositionally biased region" description="Basic and acidic residues" evidence="2">
    <location>
        <begin position="32"/>
        <end position="54"/>
    </location>
</feature>
<reference evidence="4" key="1">
    <citation type="submission" date="2022-12" db="EMBL/GenBank/DDBJ databases">
        <title>Draft genome assemblies for two species of Escallonia (Escalloniales).</title>
        <authorList>
            <person name="Chanderbali A."/>
            <person name="Dervinis C."/>
            <person name="Anghel I."/>
            <person name="Soltis D."/>
            <person name="Soltis P."/>
            <person name="Zapata F."/>
        </authorList>
    </citation>
    <scope>NUCLEOTIDE SEQUENCE</scope>
    <source>
        <strain evidence="4">UCBG64.0493</strain>
        <tissue evidence="4">Leaf</tissue>
    </source>
</reference>
<dbReference type="Proteomes" id="UP001188597">
    <property type="component" value="Unassembled WGS sequence"/>
</dbReference>
<gene>
    <name evidence="4" type="ORF">RJ639_023125</name>
</gene>
<keyword evidence="5" id="KW-1185">Reference proteome</keyword>
<feature type="compositionally biased region" description="Basic and acidic residues" evidence="2">
    <location>
        <begin position="71"/>
        <end position="83"/>
    </location>
</feature>
<proteinExistence type="predicted"/>
<protein>
    <recommendedName>
        <fullName evidence="3">CCHC-type domain-containing protein</fullName>
    </recommendedName>
</protein>
<sequence>MARDRSTGHVGSKNKGRSRSQSKARKLKCFHCHKEGHYRKDCPERKGKKKDNSKMADTGVLEDNYDGANDDGSHSTEENKEPQEQQYNIARNRPKREIRPPQKYGYADIVAYAFSVAESIKGLKQSPRQWYKRFDTFMAKKGYTRSAYDSCVYHQRLADGSHIYLLLYVDDMLIAAKSMSDVNGLKEQLKREFEIKDLGASKRILGMEIQRDRTAGILYLSQKKYIKRVLQRFETAFYALKRLQTKKRKVVDRRASKSRKIRYNVHEKIVNFMAPQPMDLPPVAPKLFENLFGLNSRKPTKVP</sequence>
<dbReference type="InterPro" id="IPR013103">
    <property type="entry name" value="RVT_2"/>
</dbReference>
<dbReference type="Pfam" id="PF07727">
    <property type="entry name" value="RVT_2"/>
    <property type="match status" value="1"/>
</dbReference>
<name>A0AA88UYK9_9ASTE</name>
<dbReference type="AlphaFoldDB" id="A0AA88UYK9"/>
<organism evidence="4 5">
    <name type="scientific">Escallonia herrerae</name>
    <dbReference type="NCBI Taxonomy" id="1293975"/>
    <lineage>
        <taxon>Eukaryota</taxon>
        <taxon>Viridiplantae</taxon>
        <taxon>Streptophyta</taxon>
        <taxon>Embryophyta</taxon>
        <taxon>Tracheophyta</taxon>
        <taxon>Spermatophyta</taxon>
        <taxon>Magnoliopsida</taxon>
        <taxon>eudicotyledons</taxon>
        <taxon>Gunneridae</taxon>
        <taxon>Pentapetalae</taxon>
        <taxon>asterids</taxon>
        <taxon>campanulids</taxon>
        <taxon>Escalloniales</taxon>
        <taxon>Escalloniaceae</taxon>
        <taxon>Escallonia</taxon>
    </lineage>
</organism>
<evidence type="ECO:0000256" key="2">
    <source>
        <dbReference type="SAM" id="MobiDB-lite"/>
    </source>
</evidence>
<dbReference type="InterPro" id="IPR036875">
    <property type="entry name" value="Znf_CCHC_sf"/>
</dbReference>
<dbReference type="InterPro" id="IPR012617">
    <property type="entry name" value="AATF_C"/>
</dbReference>
<dbReference type="SMART" id="SM00343">
    <property type="entry name" value="ZnF_C2HC"/>
    <property type="match status" value="1"/>
</dbReference>